<feature type="region of interest" description="Disordered" evidence="1">
    <location>
        <begin position="357"/>
        <end position="404"/>
    </location>
</feature>
<protein>
    <submittedName>
        <fullName evidence="2">Uncharacterized protein</fullName>
    </submittedName>
</protein>
<evidence type="ECO:0000313" key="3">
    <source>
        <dbReference type="Proteomes" id="UP001469553"/>
    </source>
</evidence>
<name>A0ABV0XJC9_9TELE</name>
<feature type="compositionally biased region" description="Polar residues" evidence="1">
    <location>
        <begin position="359"/>
        <end position="397"/>
    </location>
</feature>
<feature type="region of interest" description="Disordered" evidence="1">
    <location>
        <begin position="281"/>
        <end position="315"/>
    </location>
</feature>
<dbReference type="Proteomes" id="UP001469553">
    <property type="component" value="Unassembled WGS sequence"/>
</dbReference>
<gene>
    <name evidence="2" type="ORF">AMECASPLE_031603</name>
</gene>
<comment type="caution">
    <text evidence="2">The sequence shown here is derived from an EMBL/GenBank/DDBJ whole genome shotgun (WGS) entry which is preliminary data.</text>
</comment>
<evidence type="ECO:0000256" key="1">
    <source>
        <dbReference type="SAM" id="MobiDB-lite"/>
    </source>
</evidence>
<dbReference type="EMBL" id="JAHRIP010003956">
    <property type="protein sequence ID" value="MEQ2281547.1"/>
    <property type="molecule type" value="Genomic_DNA"/>
</dbReference>
<feature type="non-terminal residue" evidence="2">
    <location>
        <position position="404"/>
    </location>
</feature>
<evidence type="ECO:0000313" key="2">
    <source>
        <dbReference type="EMBL" id="MEQ2281547.1"/>
    </source>
</evidence>
<reference evidence="2 3" key="1">
    <citation type="submission" date="2021-06" db="EMBL/GenBank/DDBJ databases">
        <authorList>
            <person name="Palmer J.M."/>
        </authorList>
    </citation>
    <scope>NUCLEOTIDE SEQUENCE [LARGE SCALE GENOMIC DNA]</scope>
    <source>
        <strain evidence="2 3">AS_MEX2019</strain>
        <tissue evidence="2">Muscle</tissue>
    </source>
</reference>
<proteinExistence type="predicted"/>
<feature type="compositionally biased region" description="Polar residues" evidence="1">
    <location>
        <begin position="292"/>
        <end position="315"/>
    </location>
</feature>
<keyword evidence="3" id="KW-1185">Reference proteome</keyword>
<organism evidence="2 3">
    <name type="scientific">Ameca splendens</name>
    <dbReference type="NCBI Taxonomy" id="208324"/>
    <lineage>
        <taxon>Eukaryota</taxon>
        <taxon>Metazoa</taxon>
        <taxon>Chordata</taxon>
        <taxon>Craniata</taxon>
        <taxon>Vertebrata</taxon>
        <taxon>Euteleostomi</taxon>
        <taxon>Actinopterygii</taxon>
        <taxon>Neopterygii</taxon>
        <taxon>Teleostei</taxon>
        <taxon>Neoteleostei</taxon>
        <taxon>Acanthomorphata</taxon>
        <taxon>Ovalentaria</taxon>
        <taxon>Atherinomorphae</taxon>
        <taxon>Cyprinodontiformes</taxon>
        <taxon>Goodeidae</taxon>
        <taxon>Ameca</taxon>
    </lineage>
</organism>
<accession>A0ABV0XJC9</accession>
<sequence>MESNQPIVIVGRELGEVVTKETVISTPQLVSNKESIPKTQDKVDGQGEKQLIKGKRQKKKISYGQFLVQETSKDPTLLIHLKEWKSLTEPQTTINQKTSNKNIVKEDVSLPEVADQAAFSENQSCTKETVMSTPQPVTKNKSICEAQETVEQQEEKKPFKCQRKKKTPIDWGNYYEQDKCNDQGTSAKNIGKEDLSMPEKEVDQAASSDQQSCTTETVMSAPQLVTENETICETQETVEQQGEKKPFKCKRKKKTPIDWGNYYEQDKCNDQGTSAKNIGKKTLPVSEEADQAASSDQQSCTKETVMSTPQQVTKNESICETQETVEQQGEKKRKKKCKRKKETLIGQEVFIEPGIPLQENLTEVSDNQTSASTQEESFTDVSDNQTPQLVQSENLTEVSDKQTS</sequence>